<keyword evidence="3" id="KW-1185">Reference proteome</keyword>
<evidence type="ECO:0000256" key="1">
    <source>
        <dbReference type="SAM" id="MobiDB-lite"/>
    </source>
</evidence>
<protein>
    <submittedName>
        <fullName evidence="2">Uncharacterized protein</fullName>
    </submittedName>
</protein>
<reference evidence="2 3" key="1">
    <citation type="submission" date="2018-04" db="EMBL/GenBank/DDBJ databases">
        <authorList>
            <person name="Vogel A."/>
        </authorList>
    </citation>
    <scope>NUCLEOTIDE SEQUENCE [LARGE SCALE GENOMIC DNA]</scope>
</reference>
<dbReference type="AlphaFoldDB" id="A0A484KQT4"/>
<dbReference type="EMBL" id="OOIL02000560">
    <property type="protein sequence ID" value="VFQ66978.1"/>
    <property type="molecule type" value="Genomic_DNA"/>
</dbReference>
<sequence>MELTSAKNDFIQAHFPSAKEGKKFAAITYKMVVQCFLDICKGLDGEKKNERQEMEAVKMATLLFVVVVLLGLADRDKSAIPNWILGMIGQWSAILDFHLGTWAFMESLGSLKKDLAAKAKSIGSGASSTMYYTSFLLPIGALQSILVPDRFEATTEWFLNIHPLETTSHTELDEFVAKLEGRGDVHIPVERKRKAWNIPSPTRDNSVERNEHIFSSPQASQSLRESPSRVSHSNIPAPSSPTPYRTKPSSNSFQELFEQMSKKMDDIAEEQRKRFEVLAMTIMDDSKETEALNPSPFDKAESTHETMGTDAAASMKPLEPLVQEKHLDEYLYILRRCLCNDDGDSVIAPLEFTHYLGSYAHDPYWPVLSGSLEQIVDGTYSEGPEAFKTKFWDKNTKYMYYLKGTGTHWFCVKADFERGCLVVLNSLTRLSTIDDMRRNLGDDLVGFPGISSCREIGKHEFIQKPKWDFELCQVPQLVNSDCDIFAVKMLELGA</sequence>
<dbReference type="Proteomes" id="UP000595140">
    <property type="component" value="Unassembled WGS sequence"/>
</dbReference>
<evidence type="ECO:0000313" key="2">
    <source>
        <dbReference type="EMBL" id="VFQ66978.1"/>
    </source>
</evidence>
<dbReference type="SUPFAM" id="SSF54001">
    <property type="entry name" value="Cysteine proteinases"/>
    <property type="match status" value="1"/>
</dbReference>
<dbReference type="OrthoDB" id="1305350at2759"/>
<name>A0A484KQT4_9ASTE</name>
<feature type="compositionally biased region" description="Polar residues" evidence="1">
    <location>
        <begin position="213"/>
        <end position="237"/>
    </location>
</feature>
<dbReference type="InterPro" id="IPR038765">
    <property type="entry name" value="Papain-like_cys_pep_sf"/>
</dbReference>
<evidence type="ECO:0000313" key="3">
    <source>
        <dbReference type="Proteomes" id="UP000595140"/>
    </source>
</evidence>
<gene>
    <name evidence="2" type="ORF">CCAM_LOCUS8754</name>
</gene>
<feature type="region of interest" description="Disordered" evidence="1">
    <location>
        <begin position="196"/>
        <end position="250"/>
    </location>
</feature>
<proteinExistence type="predicted"/>
<organism evidence="2 3">
    <name type="scientific">Cuscuta campestris</name>
    <dbReference type="NCBI Taxonomy" id="132261"/>
    <lineage>
        <taxon>Eukaryota</taxon>
        <taxon>Viridiplantae</taxon>
        <taxon>Streptophyta</taxon>
        <taxon>Embryophyta</taxon>
        <taxon>Tracheophyta</taxon>
        <taxon>Spermatophyta</taxon>
        <taxon>Magnoliopsida</taxon>
        <taxon>eudicotyledons</taxon>
        <taxon>Gunneridae</taxon>
        <taxon>Pentapetalae</taxon>
        <taxon>asterids</taxon>
        <taxon>lamiids</taxon>
        <taxon>Solanales</taxon>
        <taxon>Convolvulaceae</taxon>
        <taxon>Cuscuteae</taxon>
        <taxon>Cuscuta</taxon>
        <taxon>Cuscuta subgen. Grammica</taxon>
        <taxon>Cuscuta sect. Cleistogrammica</taxon>
    </lineage>
</organism>
<accession>A0A484KQT4</accession>